<evidence type="ECO:0000256" key="2">
    <source>
        <dbReference type="ARBA" id="ARBA00022643"/>
    </source>
</evidence>
<evidence type="ECO:0000256" key="6">
    <source>
        <dbReference type="HAMAP-Rule" id="MF_01216"/>
    </source>
</evidence>
<accession>A0ABZ2LMW1</accession>
<comment type="similarity">
    <text evidence="6">Belongs to the azoreductase type 1 family.</text>
</comment>
<keyword evidence="9" id="KW-1185">Reference proteome</keyword>
<dbReference type="Gene3D" id="3.40.50.360">
    <property type="match status" value="1"/>
</dbReference>
<keyword evidence="3 6" id="KW-0560">Oxidoreductase</keyword>
<feature type="binding site" evidence="6">
    <location>
        <begin position="18"/>
        <end position="20"/>
    </location>
    <ligand>
        <name>FMN</name>
        <dbReference type="ChEBI" id="CHEBI:58210"/>
    </ligand>
</feature>
<comment type="catalytic activity">
    <reaction evidence="5">
        <text>N,N-dimethyl-1,4-phenylenediamine + anthranilate + 2 NAD(+) = 2-(4-dimethylaminophenyl)diazenylbenzoate + 2 NADH + 2 H(+)</text>
        <dbReference type="Rhea" id="RHEA:55872"/>
        <dbReference type="ChEBI" id="CHEBI:15378"/>
        <dbReference type="ChEBI" id="CHEBI:15783"/>
        <dbReference type="ChEBI" id="CHEBI:16567"/>
        <dbReference type="ChEBI" id="CHEBI:57540"/>
        <dbReference type="ChEBI" id="CHEBI:57945"/>
        <dbReference type="ChEBI" id="CHEBI:71579"/>
        <dbReference type="EC" id="1.7.1.17"/>
    </reaction>
    <physiologicalReaction direction="right-to-left" evidence="5">
        <dbReference type="Rhea" id="RHEA:55874"/>
    </physiologicalReaction>
</comment>
<comment type="cofactor">
    <cofactor evidence="6">
        <name>FMN</name>
        <dbReference type="ChEBI" id="CHEBI:58210"/>
    </cofactor>
    <text evidence="6">Binds 1 FMN per subunit.</text>
</comment>
<comment type="catalytic activity">
    <reaction evidence="6">
        <text>2 a quinone + NADH + H(+) = 2 a 1,4-benzosemiquinone + NAD(+)</text>
        <dbReference type="Rhea" id="RHEA:65952"/>
        <dbReference type="ChEBI" id="CHEBI:15378"/>
        <dbReference type="ChEBI" id="CHEBI:57540"/>
        <dbReference type="ChEBI" id="CHEBI:57945"/>
        <dbReference type="ChEBI" id="CHEBI:132124"/>
        <dbReference type="ChEBI" id="CHEBI:134225"/>
    </reaction>
</comment>
<evidence type="ECO:0000313" key="8">
    <source>
        <dbReference type="EMBL" id="WXB12248.1"/>
    </source>
</evidence>
<keyword evidence="1 6" id="KW-0285">Flavoprotein</keyword>
<dbReference type="Pfam" id="PF02525">
    <property type="entry name" value="Flavodoxin_2"/>
    <property type="match status" value="1"/>
</dbReference>
<proteinExistence type="inferred from homology"/>
<dbReference type="RefSeq" id="WP_394821868.1">
    <property type="nucleotide sequence ID" value="NZ_CP089984.1"/>
</dbReference>
<dbReference type="InterPro" id="IPR003680">
    <property type="entry name" value="Flavodoxin_fold"/>
</dbReference>
<dbReference type="EMBL" id="CP089984">
    <property type="protein sequence ID" value="WXB12248.1"/>
    <property type="molecule type" value="Genomic_DNA"/>
</dbReference>
<dbReference type="InterPro" id="IPR050104">
    <property type="entry name" value="FMN-dep_NADH:Q_OxRdtase_AzoR1"/>
</dbReference>
<comment type="function">
    <text evidence="6">Quinone reductase that provides resistance to thiol-specific stress caused by electrophilic quinones.</text>
</comment>
<dbReference type="PANTHER" id="PTHR43741:SF4">
    <property type="entry name" value="FMN-DEPENDENT NADH:QUINONE OXIDOREDUCTASE"/>
    <property type="match status" value="1"/>
</dbReference>
<comment type="function">
    <text evidence="6">Also exhibits azoreductase activity. Catalyzes the reductive cleavage of the azo bond in aromatic azo compounds to the corresponding amines.</text>
</comment>
<keyword evidence="2 6" id="KW-0288">FMN</keyword>
<feature type="domain" description="Flavodoxin-like fold" evidence="7">
    <location>
        <begin position="4"/>
        <end position="181"/>
    </location>
</feature>
<comment type="subunit">
    <text evidence="6">Homodimer.</text>
</comment>
<protein>
    <recommendedName>
        <fullName evidence="6">FMN dependent NADH:quinone oxidoreductase</fullName>
        <ecNumber evidence="6">1.6.5.-</ecNumber>
    </recommendedName>
    <alternativeName>
        <fullName evidence="6">Azo-dye reductase</fullName>
    </alternativeName>
    <alternativeName>
        <fullName evidence="6">FMN-dependent NADH-azo compound oxidoreductase</fullName>
    </alternativeName>
    <alternativeName>
        <fullName evidence="6">FMN-dependent NADH-azoreductase</fullName>
        <ecNumber evidence="6">1.7.1.17</ecNumber>
    </alternativeName>
</protein>
<feature type="binding site" evidence="6">
    <location>
        <begin position="129"/>
        <end position="132"/>
    </location>
    <ligand>
        <name>FMN</name>
        <dbReference type="ChEBI" id="CHEBI:58210"/>
    </ligand>
</feature>
<evidence type="ECO:0000256" key="4">
    <source>
        <dbReference type="ARBA" id="ARBA00023027"/>
    </source>
</evidence>
<evidence type="ECO:0000256" key="5">
    <source>
        <dbReference type="ARBA" id="ARBA00048542"/>
    </source>
</evidence>
<dbReference type="SUPFAM" id="SSF52218">
    <property type="entry name" value="Flavoproteins"/>
    <property type="match status" value="1"/>
</dbReference>
<comment type="caution">
    <text evidence="6">Lacks conserved residue(s) required for the propagation of feature annotation.</text>
</comment>
<gene>
    <name evidence="6" type="primary">azoR</name>
    <name evidence="8" type="ORF">LZC94_30915</name>
</gene>
<sequence>MNSMKLLHLDSSILGSASVSRELTHALVDAYRRAFPDIQVTYRDLGANPLPHISPATKESEPSALSDELIAELEAADVLVIGAPLYNFTIPSALKSWIDRVVVAGKTFRYGAHGAEGLVPDKKTYVVVSRGGVYAGTPVEHMHEGYLKQVLNFLGVHDIEVIRAEGIGMGQRKEALAASLAIIDSLFPKARAA</sequence>
<dbReference type="HAMAP" id="MF_01216">
    <property type="entry name" value="Azoreductase_type1"/>
    <property type="match status" value="1"/>
</dbReference>
<dbReference type="EC" id="1.7.1.17" evidence="6"/>
<dbReference type="Proteomes" id="UP001370348">
    <property type="component" value="Chromosome"/>
</dbReference>
<dbReference type="EC" id="1.6.5.-" evidence="6"/>
<feature type="binding site" evidence="6">
    <location>
        <position position="12"/>
    </location>
    <ligand>
        <name>FMN</name>
        <dbReference type="ChEBI" id="CHEBI:58210"/>
    </ligand>
</feature>
<evidence type="ECO:0000313" key="9">
    <source>
        <dbReference type="Proteomes" id="UP001370348"/>
    </source>
</evidence>
<evidence type="ECO:0000256" key="1">
    <source>
        <dbReference type="ARBA" id="ARBA00022630"/>
    </source>
</evidence>
<reference evidence="8 9" key="1">
    <citation type="submission" date="2021-12" db="EMBL/GenBank/DDBJ databases">
        <title>Discovery of the Pendulisporaceae a myxobacterial family with distinct sporulation behavior and unique specialized metabolism.</title>
        <authorList>
            <person name="Garcia R."/>
            <person name="Popoff A."/>
            <person name="Bader C.D."/>
            <person name="Loehr J."/>
            <person name="Walesch S."/>
            <person name="Walt C."/>
            <person name="Boldt J."/>
            <person name="Bunk B."/>
            <person name="Haeckl F.J.F.P.J."/>
            <person name="Gunesch A.P."/>
            <person name="Birkelbach J."/>
            <person name="Nuebel U."/>
            <person name="Pietschmann T."/>
            <person name="Bach T."/>
            <person name="Mueller R."/>
        </authorList>
    </citation>
    <scope>NUCLEOTIDE SEQUENCE [LARGE SCALE GENOMIC DNA]</scope>
    <source>
        <strain evidence="8 9">MSr11954</strain>
    </source>
</reference>
<name>A0ABZ2LMW1_9BACT</name>
<dbReference type="PANTHER" id="PTHR43741">
    <property type="entry name" value="FMN-DEPENDENT NADH-AZOREDUCTASE 1"/>
    <property type="match status" value="1"/>
</dbReference>
<dbReference type="InterPro" id="IPR029039">
    <property type="entry name" value="Flavoprotein-like_sf"/>
</dbReference>
<evidence type="ECO:0000259" key="7">
    <source>
        <dbReference type="Pfam" id="PF02525"/>
    </source>
</evidence>
<evidence type="ECO:0000256" key="3">
    <source>
        <dbReference type="ARBA" id="ARBA00023002"/>
    </source>
</evidence>
<dbReference type="InterPro" id="IPR023048">
    <property type="entry name" value="NADH:quinone_OxRdtase_FMN_depd"/>
</dbReference>
<keyword evidence="4 6" id="KW-0520">NAD</keyword>
<organism evidence="8 9">
    <name type="scientific">Pendulispora albinea</name>
    <dbReference type="NCBI Taxonomy" id="2741071"/>
    <lineage>
        <taxon>Bacteria</taxon>
        <taxon>Pseudomonadati</taxon>
        <taxon>Myxococcota</taxon>
        <taxon>Myxococcia</taxon>
        <taxon>Myxococcales</taxon>
        <taxon>Sorangiineae</taxon>
        <taxon>Pendulisporaceae</taxon>
        <taxon>Pendulispora</taxon>
    </lineage>
</organism>